<evidence type="ECO:0000313" key="4">
    <source>
        <dbReference type="Proteomes" id="UP000325645"/>
    </source>
</evidence>
<feature type="transmembrane region" description="Helical" evidence="2">
    <location>
        <begin position="353"/>
        <end position="374"/>
    </location>
</feature>
<dbReference type="EMBL" id="CABVJH010000001">
    <property type="protein sequence ID" value="VVQ27580.1"/>
    <property type="molecule type" value="Genomic_DNA"/>
</dbReference>
<feature type="transmembrane region" description="Helical" evidence="2">
    <location>
        <begin position="40"/>
        <end position="62"/>
    </location>
</feature>
<feature type="transmembrane region" description="Helical" evidence="2">
    <location>
        <begin position="240"/>
        <end position="256"/>
    </location>
</feature>
<dbReference type="PANTHER" id="PTHR23537:SF1">
    <property type="entry name" value="SUGAR TRANSPORTER"/>
    <property type="match status" value="1"/>
</dbReference>
<dbReference type="InterPro" id="IPR036259">
    <property type="entry name" value="MFS_trans_sf"/>
</dbReference>
<feature type="transmembrane region" description="Helical" evidence="2">
    <location>
        <begin position="203"/>
        <end position="220"/>
    </location>
</feature>
<dbReference type="GO" id="GO:0005886">
    <property type="term" value="C:plasma membrane"/>
    <property type="evidence" value="ECO:0007669"/>
    <property type="project" value="TreeGrafter"/>
</dbReference>
<feature type="transmembrane region" description="Helical" evidence="2">
    <location>
        <begin position="131"/>
        <end position="152"/>
    </location>
</feature>
<dbReference type="AlphaFoldDB" id="A0A5E7VYB4"/>
<name>A0A5E7VYB4_PSEFL</name>
<organism evidence="3 4">
    <name type="scientific">Pseudomonas fluorescens</name>
    <dbReference type="NCBI Taxonomy" id="294"/>
    <lineage>
        <taxon>Bacteria</taxon>
        <taxon>Pseudomonadati</taxon>
        <taxon>Pseudomonadota</taxon>
        <taxon>Gammaproteobacteria</taxon>
        <taxon>Pseudomonadales</taxon>
        <taxon>Pseudomonadaceae</taxon>
        <taxon>Pseudomonas</taxon>
    </lineage>
</organism>
<feature type="transmembrane region" description="Helical" evidence="2">
    <location>
        <begin position="74"/>
        <end position="92"/>
    </location>
</feature>
<sequence>MSPLIRLLASFIALMMAMGIGRFALTPQLPHLLSEGQIDLTAAGLIAAANYLGYFVGAVDAMFSRRPEQVRRRLLGGLWLCVLLTLASFWANGFWSHLVLRFGTGVASAWVLVMITALSQPLAAAAGRPRLGALVFAGPGLGIFLTGLLALGSNLLGQTSAALWLVYAGVGLAMLLGILPFLPQPATTVAAAPSVAGSGNHGIGRLGVVYGLYGLGYIIPATFLSQMANAQFHGQWQADLFWPCFGLASAIGVVLVSLRRQHPQGTRYWLMATLWLQAAGVFACLLGSGPGLALGVILCGTPFLACMQLVMQRSRELAPHATQRNAGLLTACFAVGQLSGPLLAALSSHFSGGLQPALVFAGCGLLVAGGLLLVRSLLPKGFAQATAHPLLSADKRDTQQHQHRADNEVEAQLFAQQHDAERDAEQRRHERKHRQVRRQITAQQPEPGQVTEERHHQSLEQHTGHRHGGQADVGDLAAEDRDQQQANETDNQLIEQRQGHRRFRQARSAHHHRGCPP</sequence>
<dbReference type="Proteomes" id="UP000325645">
    <property type="component" value="Unassembled WGS sequence"/>
</dbReference>
<gene>
    <name evidence="3" type="ORF">PS943_00447</name>
</gene>
<feature type="region of interest" description="Disordered" evidence="1">
    <location>
        <begin position="418"/>
        <end position="517"/>
    </location>
</feature>
<accession>A0A5E7VYB4</accession>
<feature type="transmembrane region" description="Helical" evidence="2">
    <location>
        <begin position="7"/>
        <end position="25"/>
    </location>
</feature>
<feature type="transmembrane region" description="Helical" evidence="2">
    <location>
        <begin position="294"/>
        <end position="314"/>
    </location>
</feature>
<dbReference type="CDD" id="cd06180">
    <property type="entry name" value="MFS_YjiJ"/>
    <property type="match status" value="1"/>
</dbReference>
<dbReference type="Pfam" id="PF06779">
    <property type="entry name" value="MFS_4"/>
    <property type="match status" value="1"/>
</dbReference>
<keyword evidence="2" id="KW-1133">Transmembrane helix</keyword>
<evidence type="ECO:0000256" key="2">
    <source>
        <dbReference type="SAM" id="Phobius"/>
    </source>
</evidence>
<dbReference type="InterPro" id="IPR010645">
    <property type="entry name" value="MFS_4"/>
</dbReference>
<dbReference type="SUPFAM" id="SSF103473">
    <property type="entry name" value="MFS general substrate transporter"/>
    <property type="match status" value="1"/>
</dbReference>
<reference evidence="3 4" key="1">
    <citation type="submission" date="2019-09" db="EMBL/GenBank/DDBJ databases">
        <authorList>
            <person name="Chandra G."/>
            <person name="Truman W A."/>
        </authorList>
    </citation>
    <scope>NUCLEOTIDE SEQUENCE [LARGE SCALE GENOMIC DNA]</scope>
    <source>
        <strain evidence="3">PS943</strain>
    </source>
</reference>
<feature type="compositionally biased region" description="Basic and acidic residues" evidence="1">
    <location>
        <begin position="451"/>
        <end position="463"/>
    </location>
</feature>
<keyword evidence="2" id="KW-0812">Transmembrane</keyword>
<protein>
    <submittedName>
        <fullName evidence="3">Uncharacterized protein</fullName>
    </submittedName>
</protein>
<feature type="transmembrane region" description="Helical" evidence="2">
    <location>
        <begin position="326"/>
        <end position="347"/>
    </location>
</feature>
<dbReference type="Gene3D" id="1.20.1250.20">
    <property type="entry name" value="MFS general substrate transporter like domains"/>
    <property type="match status" value="2"/>
</dbReference>
<evidence type="ECO:0000256" key="1">
    <source>
        <dbReference type="SAM" id="MobiDB-lite"/>
    </source>
</evidence>
<feature type="compositionally biased region" description="Basic residues" evidence="1">
    <location>
        <begin position="499"/>
        <end position="517"/>
    </location>
</feature>
<feature type="compositionally biased region" description="Polar residues" evidence="1">
    <location>
        <begin position="484"/>
        <end position="495"/>
    </location>
</feature>
<feature type="transmembrane region" description="Helical" evidence="2">
    <location>
        <begin position="98"/>
        <end position="119"/>
    </location>
</feature>
<proteinExistence type="predicted"/>
<feature type="compositionally biased region" description="Basic and acidic residues" evidence="1">
    <location>
        <begin position="418"/>
        <end position="428"/>
    </location>
</feature>
<dbReference type="PANTHER" id="PTHR23537">
    <property type="match status" value="1"/>
</dbReference>
<feature type="transmembrane region" description="Helical" evidence="2">
    <location>
        <begin position="164"/>
        <end position="182"/>
    </location>
</feature>
<evidence type="ECO:0000313" key="3">
    <source>
        <dbReference type="EMBL" id="VVQ27580.1"/>
    </source>
</evidence>
<feature type="transmembrane region" description="Helical" evidence="2">
    <location>
        <begin position="268"/>
        <end position="288"/>
    </location>
</feature>
<keyword evidence="2" id="KW-0472">Membrane</keyword>